<reference evidence="1" key="1">
    <citation type="submission" date="2018-10" db="EMBL/GenBank/DDBJ databases">
        <title>Effector identification in a new, highly contiguous assembly of the strawberry crown rot pathogen Phytophthora cactorum.</title>
        <authorList>
            <person name="Armitage A.D."/>
            <person name="Nellist C.F."/>
            <person name="Bates H."/>
            <person name="Vickerstaff R.J."/>
            <person name="Harrison R.J."/>
        </authorList>
    </citation>
    <scope>NUCLEOTIDE SEQUENCE</scope>
    <source>
        <strain evidence="1">P415</strain>
    </source>
</reference>
<dbReference type="EMBL" id="RCML01000375">
    <property type="protein sequence ID" value="KAG2978982.1"/>
    <property type="molecule type" value="Genomic_DNA"/>
</dbReference>
<name>A0A8T1FTI8_9STRA</name>
<organism evidence="1 2">
    <name type="scientific">Phytophthora cactorum</name>
    <dbReference type="NCBI Taxonomy" id="29920"/>
    <lineage>
        <taxon>Eukaryota</taxon>
        <taxon>Sar</taxon>
        <taxon>Stramenopiles</taxon>
        <taxon>Oomycota</taxon>
        <taxon>Peronosporomycetes</taxon>
        <taxon>Peronosporales</taxon>
        <taxon>Peronosporaceae</taxon>
        <taxon>Phytophthora</taxon>
    </lineage>
</organism>
<dbReference type="AlphaFoldDB" id="A0A8T1FTI8"/>
<proteinExistence type="predicted"/>
<evidence type="ECO:0000313" key="2">
    <source>
        <dbReference type="Proteomes" id="UP000697107"/>
    </source>
</evidence>
<evidence type="ECO:0000313" key="1">
    <source>
        <dbReference type="EMBL" id="KAG2978982.1"/>
    </source>
</evidence>
<gene>
    <name evidence="1" type="ORF">PC118_g11983</name>
</gene>
<sequence length="147" mass="15743">MLTCQISWRLPRFPCTVSTRSGACLQCVECAGDLALVAHDAVQVHYWFISVYSIVISLRKSVGAVPIKVDAFMFVTNFAAYTACQLEQVQVRRAPTGRIPITYTKDQINSSSTSSRSGIRSSGCAGCQSGVHVDLGDTAVGAGAIEH</sequence>
<dbReference type="Proteomes" id="UP000697107">
    <property type="component" value="Unassembled WGS sequence"/>
</dbReference>
<accession>A0A8T1FTI8</accession>
<comment type="caution">
    <text evidence="1">The sequence shown here is derived from an EMBL/GenBank/DDBJ whole genome shotgun (WGS) entry which is preliminary data.</text>
</comment>
<protein>
    <submittedName>
        <fullName evidence="1">Uncharacterized protein</fullName>
    </submittedName>
</protein>